<reference evidence="2" key="1">
    <citation type="journal article" date="2022" name="Mol. Ecol. Resour.">
        <title>The genomes of chicory, endive, great burdock and yacon provide insights into Asteraceae palaeo-polyploidization history and plant inulin production.</title>
        <authorList>
            <person name="Fan W."/>
            <person name="Wang S."/>
            <person name="Wang H."/>
            <person name="Wang A."/>
            <person name="Jiang F."/>
            <person name="Liu H."/>
            <person name="Zhao H."/>
            <person name="Xu D."/>
            <person name="Zhang Y."/>
        </authorList>
    </citation>
    <scope>NUCLEOTIDE SEQUENCE [LARGE SCALE GENOMIC DNA]</scope>
    <source>
        <strain evidence="2">cv. Punajuju</strain>
    </source>
</reference>
<dbReference type="Proteomes" id="UP001055811">
    <property type="component" value="Linkage Group LG01"/>
</dbReference>
<accession>A0ACB9H237</accession>
<evidence type="ECO:0000313" key="1">
    <source>
        <dbReference type="EMBL" id="KAI3789908.1"/>
    </source>
</evidence>
<evidence type="ECO:0000313" key="2">
    <source>
        <dbReference type="Proteomes" id="UP001055811"/>
    </source>
</evidence>
<protein>
    <submittedName>
        <fullName evidence="1">Uncharacterized protein</fullName>
    </submittedName>
</protein>
<comment type="caution">
    <text evidence="1">The sequence shown here is derived from an EMBL/GenBank/DDBJ whole genome shotgun (WGS) entry which is preliminary data.</text>
</comment>
<name>A0ACB9H237_CICIN</name>
<proteinExistence type="predicted"/>
<sequence>MATARNGNPPCERAGAGAGAGAGENYDSAKGTPCAFGHFEISLRSDSLRLESETQLLTEHRDERDGTKPPFPSSPSPLTRREASTPSRTLKEHGDETDNFHDAILSSRVLENQIDSCAELANYAYKGSTETRFRAVQ</sequence>
<organism evidence="1 2">
    <name type="scientific">Cichorium intybus</name>
    <name type="common">Chicory</name>
    <dbReference type="NCBI Taxonomy" id="13427"/>
    <lineage>
        <taxon>Eukaryota</taxon>
        <taxon>Viridiplantae</taxon>
        <taxon>Streptophyta</taxon>
        <taxon>Embryophyta</taxon>
        <taxon>Tracheophyta</taxon>
        <taxon>Spermatophyta</taxon>
        <taxon>Magnoliopsida</taxon>
        <taxon>eudicotyledons</taxon>
        <taxon>Gunneridae</taxon>
        <taxon>Pentapetalae</taxon>
        <taxon>asterids</taxon>
        <taxon>campanulids</taxon>
        <taxon>Asterales</taxon>
        <taxon>Asteraceae</taxon>
        <taxon>Cichorioideae</taxon>
        <taxon>Cichorieae</taxon>
        <taxon>Cichoriinae</taxon>
        <taxon>Cichorium</taxon>
    </lineage>
</organism>
<keyword evidence="2" id="KW-1185">Reference proteome</keyword>
<dbReference type="EMBL" id="CM042009">
    <property type="protein sequence ID" value="KAI3789908.1"/>
    <property type="molecule type" value="Genomic_DNA"/>
</dbReference>
<reference evidence="1 2" key="2">
    <citation type="journal article" date="2022" name="Mol. Ecol. Resour.">
        <title>The genomes of chicory, endive, great burdock and yacon provide insights into Asteraceae paleo-polyploidization history and plant inulin production.</title>
        <authorList>
            <person name="Fan W."/>
            <person name="Wang S."/>
            <person name="Wang H."/>
            <person name="Wang A."/>
            <person name="Jiang F."/>
            <person name="Liu H."/>
            <person name="Zhao H."/>
            <person name="Xu D."/>
            <person name="Zhang Y."/>
        </authorList>
    </citation>
    <scope>NUCLEOTIDE SEQUENCE [LARGE SCALE GENOMIC DNA]</scope>
    <source>
        <strain evidence="2">cv. Punajuju</strain>
        <tissue evidence="1">Leaves</tissue>
    </source>
</reference>
<gene>
    <name evidence="1" type="ORF">L2E82_02714</name>
</gene>